<dbReference type="EMBL" id="QJSQ01000022">
    <property type="protein sequence ID" value="PYE18411.1"/>
    <property type="molecule type" value="Genomic_DNA"/>
</dbReference>
<keyword evidence="1" id="KW-0472">Membrane</keyword>
<protein>
    <submittedName>
        <fullName evidence="2">Uncharacterized protein</fullName>
    </submittedName>
</protein>
<dbReference type="Proteomes" id="UP000247772">
    <property type="component" value="Unassembled WGS sequence"/>
</dbReference>
<evidence type="ECO:0000313" key="3">
    <source>
        <dbReference type="Proteomes" id="UP000247772"/>
    </source>
</evidence>
<feature type="transmembrane region" description="Helical" evidence="1">
    <location>
        <begin position="108"/>
        <end position="132"/>
    </location>
</feature>
<keyword evidence="1" id="KW-1133">Transmembrane helix</keyword>
<proteinExistence type="predicted"/>
<evidence type="ECO:0000313" key="2">
    <source>
        <dbReference type="EMBL" id="PYE18411.1"/>
    </source>
</evidence>
<feature type="transmembrane region" description="Helical" evidence="1">
    <location>
        <begin position="40"/>
        <end position="58"/>
    </location>
</feature>
<name>A0A2V4TGA9_9BURK</name>
<feature type="transmembrane region" description="Helical" evidence="1">
    <location>
        <begin position="6"/>
        <end position="24"/>
    </location>
</feature>
<dbReference type="AlphaFoldDB" id="A0A2V4TGA9"/>
<reference evidence="2 3" key="1">
    <citation type="submission" date="2018-06" db="EMBL/GenBank/DDBJ databases">
        <title>Genomic Encyclopedia of Type Strains, Phase IV (KMG-V): Genome sequencing to study the core and pangenomes of soil and plant-associated prokaryotes.</title>
        <authorList>
            <person name="Whitman W."/>
        </authorList>
    </citation>
    <scope>NUCLEOTIDE SEQUENCE [LARGE SCALE GENOMIC DNA]</scope>
    <source>
        <strain evidence="2 3">SRCL-318</strain>
    </source>
</reference>
<accession>A0A2V4TGA9</accession>
<sequence>MELFKITIVLVTVFGITKGIQIFSRHCRRRFGYRLFTKRGFWLAAIGINFLWWGFYAWGTAYLHHDPQSGGIVLMGMGLVAVAWLIYENIRDTDLPHGVGGSALQLVLFFPLAIYGVPMLLITILFLLFATFRAGPVAWFVEP</sequence>
<organism evidence="2 3">
    <name type="scientific">Paraburkholderia silvatlantica</name>
    <dbReference type="NCBI Taxonomy" id="321895"/>
    <lineage>
        <taxon>Bacteria</taxon>
        <taxon>Pseudomonadati</taxon>
        <taxon>Pseudomonadota</taxon>
        <taxon>Betaproteobacteria</taxon>
        <taxon>Burkholderiales</taxon>
        <taxon>Burkholderiaceae</taxon>
        <taxon>Paraburkholderia</taxon>
    </lineage>
</organism>
<comment type="caution">
    <text evidence="2">The sequence shown here is derived from an EMBL/GenBank/DDBJ whole genome shotgun (WGS) entry which is preliminary data.</text>
</comment>
<gene>
    <name evidence="2" type="ORF">C7410_122113</name>
</gene>
<keyword evidence="1" id="KW-0812">Transmembrane</keyword>
<dbReference type="RefSeq" id="WP_110856545.1">
    <property type="nucleotide sequence ID" value="NZ_QJSQ01000022.1"/>
</dbReference>
<evidence type="ECO:0000256" key="1">
    <source>
        <dbReference type="SAM" id="Phobius"/>
    </source>
</evidence>
<feature type="transmembrane region" description="Helical" evidence="1">
    <location>
        <begin position="70"/>
        <end position="87"/>
    </location>
</feature>
<dbReference type="OrthoDB" id="9009248at2"/>